<proteinExistence type="inferred from homology"/>
<dbReference type="EMBL" id="JTDY01012336">
    <property type="protein sequence ID" value="KOB52295.1"/>
    <property type="molecule type" value="Genomic_DNA"/>
</dbReference>
<dbReference type="InterPro" id="IPR033379">
    <property type="entry name" value="Acid_Pase_AS"/>
</dbReference>
<dbReference type="InterPro" id="IPR050645">
    <property type="entry name" value="Histidine_acid_phosphatase"/>
</dbReference>
<evidence type="ECO:0000256" key="2">
    <source>
        <dbReference type="ARBA" id="ARBA00005375"/>
    </source>
</evidence>
<organism evidence="3 4">
    <name type="scientific">Operophtera brumata</name>
    <name type="common">Winter moth</name>
    <name type="synonym">Phalaena brumata</name>
    <dbReference type="NCBI Taxonomy" id="104452"/>
    <lineage>
        <taxon>Eukaryota</taxon>
        <taxon>Metazoa</taxon>
        <taxon>Ecdysozoa</taxon>
        <taxon>Arthropoda</taxon>
        <taxon>Hexapoda</taxon>
        <taxon>Insecta</taxon>
        <taxon>Pterygota</taxon>
        <taxon>Neoptera</taxon>
        <taxon>Endopterygota</taxon>
        <taxon>Lepidoptera</taxon>
        <taxon>Glossata</taxon>
        <taxon>Ditrysia</taxon>
        <taxon>Geometroidea</taxon>
        <taxon>Geometridae</taxon>
        <taxon>Larentiinae</taxon>
        <taxon>Operophtera</taxon>
    </lineage>
</organism>
<dbReference type="Gene3D" id="3.40.50.1240">
    <property type="entry name" value="Phosphoglycerate mutase-like"/>
    <property type="match status" value="2"/>
</dbReference>
<evidence type="ECO:0000313" key="4">
    <source>
        <dbReference type="Proteomes" id="UP000037510"/>
    </source>
</evidence>
<dbReference type="CDD" id="cd07061">
    <property type="entry name" value="HP_HAP_like"/>
    <property type="match status" value="1"/>
</dbReference>
<comment type="catalytic activity">
    <reaction evidence="1">
        <text>a phosphate monoester + H2O = an alcohol + phosphate</text>
        <dbReference type="Rhea" id="RHEA:15017"/>
        <dbReference type="ChEBI" id="CHEBI:15377"/>
        <dbReference type="ChEBI" id="CHEBI:30879"/>
        <dbReference type="ChEBI" id="CHEBI:43474"/>
        <dbReference type="ChEBI" id="CHEBI:67140"/>
        <dbReference type="EC" id="3.1.3.2"/>
    </reaction>
</comment>
<dbReference type="PROSITE" id="PS00778">
    <property type="entry name" value="HIS_ACID_PHOSPHAT_2"/>
    <property type="match status" value="1"/>
</dbReference>
<dbReference type="GO" id="GO:0003993">
    <property type="term" value="F:acid phosphatase activity"/>
    <property type="evidence" value="ECO:0007669"/>
    <property type="project" value="UniProtKB-EC"/>
</dbReference>
<gene>
    <name evidence="3" type="ORF">OBRU01_26158</name>
</gene>
<protein>
    <submittedName>
        <fullName evidence="3">Glucose-1-phosphatase</fullName>
    </submittedName>
</protein>
<dbReference type="PROSITE" id="PS00616">
    <property type="entry name" value="HIS_ACID_PHOSPHAT_1"/>
    <property type="match status" value="1"/>
</dbReference>
<dbReference type="Proteomes" id="UP000037510">
    <property type="component" value="Unassembled WGS sequence"/>
</dbReference>
<comment type="caution">
    <text evidence="3">The sequence shown here is derived from an EMBL/GenBank/DDBJ whole genome shotgun (WGS) entry which is preliminary data.</text>
</comment>
<dbReference type="GO" id="GO:0050308">
    <property type="term" value="F:sugar-phosphatase activity"/>
    <property type="evidence" value="ECO:0007669"/>
    <property type="project" value="TreeGrafter"/>
</dbReference>
<name>A0A0L7K3A8_OPEBR</name>
<evidence type="ECO:0000256" key="1">
    <source>
        <dbReference type="ARBA" id="ARBA00000032"/>
    </source>
</evidence>
<dbReference type="PANTHER" id="PTHR11567:SF135">
    <property type="entry name" value="GLUCOSE-1-PHOSPHATASE"/>
    <property type="match status" value="1"/>
</dbReference>
<evidence type="ECO:0000313" key="3">
    <source>
        <dbReference type="EMBL" id="KOB52295.1"/>
    </source>
</evidence>
<dbReference type="AlphaFoldDB" id="A0A0L7K3A8"/>
<accession>A0A0L7K3A8</accession>
<sequence length="391" mass="45038">MDKKPLLILSALILNSEQLYLKQVVILSRHNVRTPLSKTLSQSSPKPWPKWNEKPGYLTPKGTLLEGFMGEYFYTWLHHENLLPQGCPSENDFYVYANTAQRTLASARSFVDNAFPRCNITVHHADSVDPIFNPVIHNTTSTFVQQALETMQNYMKNLHLNHSFDALEQILDYTQSEKCIKDHCCNLATDKNTAIVKPGTKPNINGPLKICKSAIDSFIMEYYEAFDMKNVAWGLLNTDEQWQSILDISYNYHNIIFNTTLLAKDISEPLIKYMTDIFLNKNEPKVALLMGHDANLYTVLNAMGFKPYSLKKQHEVTPVGGKIVFQKWSDNNTNDFLKIDYVYQSSEQMRNGMRLSMDNPPIFETLKLKHCKVHENGLCLWEDFKKLLLKL</sequence>
<dbReference type="InterPro" id="IPR000560">
    <property type="entry name" value="His_Pase_clade-2"/>
</dbReference>
<comment type="similarity">
    <text evidence="2">Belongs to the histidine acid phosphatase family.</text>
</comment>
<dbReference type="SUPFAM" id="SSF53254">
    <property type="entry name" value="Phosphoglycerate mutase-like"/>
    <property type="match status" value="1"/>
</dbReference>
<dbReference type="Pfam" id="PF00328">
    <property type="entry name" value="His_Phos_2"/>
    <property type="match status" value="1"/>
</dbReference>
<reference evidence="3 4" key="1">
    <citation type="journal article" date="2015" name="Genome Biol. Evol.">
        <title>The genome of winter moth (Operophtera brumata) provides a genomic perspective on sexual dimorphism and phenology.</title>
        <authorList>
            <person name="Derks M.F."/>
            <person name="Smit S."/>
            <person name="Salis L."/>
            <person name="Schijlen E."/>
            <person name="Bossers A."/>
            <person name="Mateman C."/>
            <person name="Pijl A.S."/>
            <person name="de Ridder D."/>
            <person name="Groenen M.A."/>
            <person name="Visser M.E."/>
            <person name="Megens H.J."/>
        </authorList>
    </citation>
    <scope>NUCLEOTIDE SEQUENCE [LARGE SCALE GENOMIC DNA]</scope>
    <source>
        <strain evidence="3">WM2013NL</strain>
        <tissue evidence="3">Head and thorax</tissue>
    </source>
</reference>
<keyword evidence="4" id="KW-1185">Reference proteome</keyword>
<dbReference type="PANTHER" id="PTHR11567">
    <property type="entry name" value="ACID PHOSPHATASE-RELATED"/>
    <property type="match status" value="1"/>
</dbReference>
<dbReference type="NCBIfam" id="NF007553">
    <property type="entry name" value="PRK10173.1"/>
    <property type="match status" value="1"/>
</dbReference>
<dbReference type="InterPro" id="IPR029033">
    <property type="entry name" value="His_PPase_superfam"/>
</dbReference>